<dbReference type="EMBL" id="CACSIO010000056">
    <property type="protein sequence ID" value="CAA0123507.1"/>
    <property type="molecule type" value="Genomic_DNA"/>
</dbReference>
<dbReference type="InterPro" id="IPR023393">
    <property type="entry name" value="START-like_dom_sf"/>
</dbReference>
<organism evidence="1 2">
    <name type="scientific">BD1-7 clade bacterium</name>
    <dbReference type="NCBI Taxonomy" id="2029982"/>
    <lineage>
        <taxon>Bacteria</taxon>
        <taxon>Pseudomonadati</taxon>
        <taxon>Pseudomonadota</taxon>
        <taxon>Gammaproteobacteria</taxon>
        <taxon>Cellvibrionales</taxon>
        <taxon>Spongiibacteraceae</taxon>
        <taxon>BD1-7 clade</taxon>
    </lineage>
</organism>
<dbReference type="Gene3D" id="3.30.530.20">
    <property type="match status" value="1"/>
</dbReference>
<protein>
    <submittedName>
        <fullName evidence="1">Uncharacterized protein</fullName>
    </submittedName>
</protein>
<proteinExistence type="predicted"/>
<sequence>MRLLSLPDDLTRIECVTNDEMNERLVDMTHAVYPHRRRFGDVFTLERLLPVSADAAFALLANTDYLHLWNYAARPAASDGDLLIDHYSDTPMRLQLDAYPAVGVIDMHWRLADSTQQQAVYFSDSLRIVNARHPLHTDGCVLLWTCTPGTILAHTGAATEAKEPAIDWRLMPARRQLEINNIERLLNVEIDAPATVDAEVVV</sequence>
<gene>
    <name evidence="1" type="ORF">OPDIPICF_02795</name>
</gene>
<evidence type="ECO:0000313" key="1">
    <source>
        <dbReference type="EMBL" id="CAA0123507.1"/>
    </source>
</evidence>
<dbReference type="AlphaFoldDB" id="A0A5S9QUN9"/>
<name>A0A5S9QUN9_9GAMM</name>
<keyword evidence="2" id="KW-1185">Reference proteome</keyword>
<evidence type="ECO:0000313" key="2">
    <source>
        <dbReference type="Proteomes" id="UP000441399"/>
    </source>
</evidence>
<dbReference type="OrthoDB" id="9873641at2"/>
<reference evidence="1 2" key="1">
    <citation type="submission" date="2019-11" db="EMBL/GenBank/DDBJ databases">
        <authorList>
            <person name="Holert J."/>
        </authorList>
    </citation>
    <scope>NUCLEOTIDE SEQUENCE [LARGE SCALE GENOMIC DNA]</scope>
    <source>
        <strain evidence="1">SB11_3</strain>
    </source>
</reference>
<dbReference type="Proteomes" id="UP000441399">
    <property type="component" value="Unassembled WGS sequence"/>
</dbReference>
<accession>A0A5S9QUN9</accession>